<feature type="transmembrane region" description="Helical" evidence="6">
    <location>
        <begin position="138"/>
        <end position="157"/>
    </location>
</feature>
<proteinExistence type="predicted"/>
<reference evidence="9 10" key="1">
    <citation type="submission" date="2018-04" db="EMBL/GenBank/DDBJ databases">
        <title>Genomic Encyclopedia of Type Strains, Phase IV (KMG-IV): sequencing the most valuable type-strain genomes for metagenomic binning, comparative biology and taxonomic classification.</title>
        <authorList>
            <person name="Goeker M."/>
        </authorList>
    </citation>
    <scope>NUCLEOTIDE SEQUENCE [LARGE SCALE GENOMIC DNA]</scope>
    <source>
        <strain evidence="9 10">DSM 28520</strain>
    </source>
</reference>
<feature type="compositionally biased region" description="Basic residues" evidence="5">
    <location>
        <begin position="237"/>
        <end position="252"/>
    </location>
</feature>
<keyword evidence="3 6" id="KW-1133">Transmembrane helix</keyword>
<dbReference type="GO" id="GO:0004252">
    <property type="term" value="F:serine-type endopeptidase activity"/>
    <property type="evidence" value="ECO:0007669"/>
    <property type="project" value="InterPro"/>
</dbReference>
<keyword evidence="9" id="KW-0378">Hydrolase</keyword>
<dbReference type="GeneID" id="94550958"/>
<feature type="domain" description="DUF6576" evidence="8">
    <location>
        <begin position="278"/>
        <end position="307"/>
    </location>
</feature>
<dbReference type="InterPro" id="IPR022764">
    <property type="entry name" value="Peptidase_S54_rhomboid_dom"/>
</dbReference>
<comment type="subcellular location">
    <subcellularLocation>
        <location evidence="1">Membrane</location>
        <topology evidence="1">Multi-pass membrane protein</topology>
    </subcellularLocation>
</comment>
<feature type="region of interest" description="Disordered" evidence="5">
    <location>
        <begin position="236"/>
        <end position="275"/>
    </location>
</feature>
<evidence type="ECO:0000259" key="8">
    <source>
        <dbReference type="Pfam" id="PF20216"/>
    </source>
</evidence>
<sequence>MAPIIKALRRRWDGADLNTRLIFCTMAVTILVWLVHFVLVLFRADPYSLERELWLSPDLYTLSRHPWSILTYMWIHADVWHLLFNMLWLHWFGRLFLRYQFPKRLFSLYLLGGMAGGLLYVIVTMLSGWVGIEFFGRPLVGASAGVMAIVFGTAFYARWERVQLLFVGQIRLTTLAIGLFLLDILLLTGGNYGGHLAHIGGALFGVWFALSLARGRDITAWFQRLGDRLVDGVHSFGRSKRSHGKSTFRVHNRKDATPSSPSSAPTPTDASSDAAASVDDILDKIRISGYTSLTAEEKRRLFEQSKRL</sequence>
<evidence type="ECO:0000256" key="5">
    <source>
        <dbReference type="SAM" id="MobiDB-lite"/>
    </source>
</evidence>
<dbReference type="Proteomes" id="UP000245462">
    <property type="component" value="Unassembled WGS sequence"/>
</dbReference>
<dbReference type="Pfam" id="PF20216">
    <property type="entry name" value="DUF6576"/>
    <property type="match status" value="1"/>
</dbReference>
<dbReference type="Pfam" id="PF01694">
    <property type="entry name" value="Rhomboid"/>
    <property type="match status" value="1"/>
</dbReference>
<keyword evidence="9" id="KW-0645">Protease</keyword>
<gene>
    <name evidence="9" type="ORF">C7382_10972</name>
</gene>
<dbReference type="InterPro" id="IPR046483">
    <property type="entry name" value="DUF6576"/>
</dbReference>
<feature type="transmembrane region" description="Helical" evidence="6">
    <location>
        <begin position="109"/>
        <end position="132"/>
    </location>
</feature>
<dbReference type="InterPro" id="IPR035952">
    <property type="entry name" value="Rhomboid-like_sf"/>
</dbReference>
<accession>A0A2U1FB17</accession>
<feature type="transmembrane region" description="Helical" evidence="6">
    <location>
        <begin position="192"/>
        <end position="213"/>
    </location>
</feature>
<name>A0A2U1FB17_9PORP</name>
<evidence type="ECO:0000256" key="3">
    <source>
        <dbReference type="ARBA" id="ARBA00022989"/>
    </source>
</evidence>
<evidence type="ECO:0000256" key="1">
    <source>
        <dbReference type="ARBA" id="ARBA00004141"/>
    </source>
</evidence>
<evidence type="ECO:0000313" key="10">
    <source>
        <dbReference type="Proteomes" id="UP000245462"/>
    </source>
</evidence>
<evidence type="ECO:0000313" key="9">
    <source>
        <dbReference type="EMBL" id="PVZ09329.1"/>
    </source>
</evidence>
<comment type="caution">
    <text evidence="9">The sequence shown here is derived from an EMBL/GenBank/DDBJ whole genome shotgun (WGS) entry which is preliminary data.</text>
</comment>
<evidence type="ECO:0000256" key="6">
    <source>
        <dbReference type="SAM" id="Phobius"/>
    </source>
</evidence>
<evidence type="ECO:0000256" key="2">
    <source>
        <dbReference type="ARBA" id="ARBA00022692"/>
    </source>
</evidence>
<feature type="transmembrane region" description="Helical" evidence="6">
    <location>
        <begin position="164"/>
        <end position="186"/>
    </location>
</feature>
<organism evidence="9 10">
    <name type="scientific">Porphyromonas loveana</name>
    <dbReference type="NCBI Taxonomy" id="1884669"/>
    <lineage>
        <taxon>Bacteria</taxon>
        <taxon>Pseudomonadati</taxon>
        <taxon>Bacteroidota</taxon>
        <taxon>Bacteroidia</taxon>
        <taxon>Bacteroidales</taxon>
        <taxon>Porphyromonadaceae</taxon>
        <taxon>Porphyromonas</taxon>
    </lineage>
</organism>
<dbReference type="GO" id="GO:0016020">
    <property type="term" value="C:membrane"/>
    <property type="evidence" value="ECO:0007669"/>
    <property type="project" value="UniProtKB-SubCell"/>
</dbReference>
<dbReference type="RefSeq" id="WP_116679490.1">
    <property type="nucleotide sequence ID" value="NZ_JBGYUN010000137.1"/>
</dbReference>
<dbReference type="AlphaFoldDB" id="A0A2U1FB17"/>
<keyword evidence="4 6" id="KW-0472">Membrane</keyword>
<evidence type="ECO:0000259" key="7">
    <source>
        <dbReference type="Pfam" id="PF01694"/>
    </source>
</evidence>
<keyword evidence="10" id="KW-1185">Reference proteome</keyword>
<dbReference type="EMBL" id="QEKY01000009">
    <property type="protein sequence ID" value="PVZ09329.1"/>
    <property type="molecule type" value="Genomic_DNA"/>
</dbReference>
<dbReference type="PANTHER" id="PTHR43066:SF11">
    <property type="entry name" value="PEPTIDASE S54 RHOMBOID DOMAIN-CONTAINING PROTEIN"/>
    <property type="match status" value="1"/>
</dbReference>
<feature type="transmembrane region" description="Helical" evidence="6">
    <location>
        <begin position="79"/>
        <end position="97"/>
    </location>
</feature>
<dbReference type="Gene3D" id="1.20.1540.10">
    <property type="entry name" value="Rhomboid-like"/>
    <property type="match status" value="1"/>
</dbReference>
<evidence type="ECO:0000256" key="4">
    <source>
        <dbReference type="ARBA" id="ARBA00023136"/>
    </source>
</evidence>
<feature type="compositionally biased region" description="Low complexity" evidence="5">
    <location>
        <begin position="257"/>
        <end position="275"/>
    </location>
</feature>
<feature type="transmembrane region" description="Helical" evidence="6">
    <location>
        <begin position="21"/>
        <end position="42"/>
    </location>
</feature>
<keyword evidence="2 6" id="KW-0812">Transmembrane</keyword>
<protein>
    <submittedName>
        <fullName evidence="9">Membrane associated rhomboid family serine protease</fullName>
    </submittedName>
</protein>
<dbReference type="PANTHER" id="PTHR43066">
    <property type="entry name" value="RHOMBOID-RELATED PROTEIN"/>
    <property type="match status" value="1"/>
</dbReference>
<feature type="domain" description="Peptidase S54 rhomboid" evidence="7">
    <location>
        <begin position="65"/>
        <end position="213"/>
    </location>
</feature>
<dbReference type="GO" id="GO:0006508">
    <property type="term" value="P:proteolysis"/>
    <property type="evidence" value="ECO:0007669"/>
    <property type="project" value="UniProtKB-KW"/>
</dbReference>
<dbReference type="SUPFAM" id="SSF144091">
    <property type="entry name" value="Rhomboid-like"/>
    <property type="match status" value="1"/>
</dbReference>
<dbReference type="OrthoDB" id="680602at2"/>